<proteinExistence type="predicted"/>
<feature type="region of interest" description="Disordered" evidence="1">
    <location>
        <begin position="1128"/>
        <end position="1210"/>
    </location>
</feature>
<feature type="region of interest" description="Disordered" evidence="1">
    <location>
        <begin position="470"/>
        <end position="538"/>
    </location>
</feature>
<dbReference type="Proteomes" id="UP001497525">
    <property type="component" value="Unassembled WGS sequence"/>
</dbReference>
<dbReference type="Gene3D" id="3.30.450.20">
    <property type="entry name" value="PAS domain"/>
    <property type="match status" value="1"/>
</dbReference>
<feature type="compositionally biased region" description="Basic residues" evidence="1">
    <location>
        <begin position="365"/>
        <end position="377"/>
    </location>
</feature>
<gene>
    <name evidence="2" type="ORF">CDAUBV1_LOCUS6289</name>
</gene>
<sequence length="1210" mass="134914">MIMDKFEIARGVKPKSAPTSKTANTEAKSFGRQSAKVCKMYHSLRSRLHACNDMLWPIAPMIVNRKNETPYVDIDEEHTHDSSTLDLQYLPTTASLCIAISKHMIISEKEKGKFELRNWFIHPWTNVDTEIKLEMFGVIGLLGYLPQYLIDRSLSEFIHPLDSHRFTEWLCSSESHRASIDQRVPIICRWRCANSTYARLLISHLCCSTRSSIETAERTEADSPFRKHVYRLTWVDGPGNTSGFYEFGRSWIRETQRAQSAPASSSGRILNSKTAGPSEISHSSQRHQRTKMRIHSSNSTNSYPMGARQLKSSSRSALHVRARLVSRKSKLKKNSHLHGKGNPFSIFKRTIYDVSRSAKEQNGTRRIRSDKHRKPHSTRVDGCLTKTACFRRRIRMLEAEYLKAQLSPISNLRQSSKISPHHTHSAERVFRTCDLKSILSVEYGKSKSTAFHSFPKYKCGRIENPPIDLQHERRGVLISRSSGKPRMRTQTDSKDAAIRSVGSKRVHPDLGQPAFLSSRQDTDTPKSLPSSTAEKSEYNANYPNVLPLTKENLMRHTRMHEYMFRYQILCKQLNDNNKEQKIEGRIEKMELCCEVPELPTAKRPHLSAELHVGNNEPIRIGYPIQTNVIQHQTENVPFHSRHYETEAIVGKTNPCQPELGRKWHSCCACSNSCPVHGTPHAHSYITCNLHNPITSANPIMCLSPSGKRKFCSLSGCCPHACLSENLLNYLHGIPSTTCVCQLPIGYSLRNSARCPHYNTHMSSSGPSYAHTPSGDFLPSHSGHGGCQLCQHGQMLNSSQINSHAIANLTVFDQNGCLIQSADCGGLIGIHPHQCNGNSNTTGTVPLSGMSGSGDLSYTHCCARPCFNGYVPGMAWKRSDMNPSQSSPFGISNHLFAPKQDTYRFDVSNWCTSQKISRSHPNLPAPMQKLNRQLTNRPDFTLNGQTVPGKTDVTILPPAFIGVARQILPQQANLLSQQSQLDKHVLCNLTNLGAPVCGPTQAVYAKQLALNTISLDANGTAKELVSAETHCPVNVPMHSAPLESHVIPGLWCTPEMGHRNNPPLEVPPTTFCTSSLIPNIRTEKSGRLSTPRVIDFGPHGLVQEVQQSHEETTDPVVLRNSHHTCSSSVAATTSSASRCQPTDSIEVETSEDHPPRQAVPMTTGPMFNRLDDESYSDPLVRSTLKGSAVPLQDTESASTDPIRHRDKRITK</sequence>
<feature type="compositionally biased region" description="Polar residues" evidence="1">
    <location>
        <begin position="515"/>
        <end position="538"/>
    </location>
</feature>
<dbReference type="EMBL" id="CAXLJL010000145">
    <property type="protein sequence ID" value="CAL5132993.1"/>
    <property type="molecule type" value="Genomic_DNA"/>
</dbReference>
<feature type="region of interest" description="Disordered" evidence="1">
    <location>
        <begin position="357"/>
        <end position="379"/>
    </location>
</feature>
<accession>A0AAV2T9A5</accession>
<evidence type="ECO:0000313" key="2">
    <source>
        <dbReference type="EMBL" id="CAL5132993.1"/>
    </source>
</evidence>
<name>A0AAV2T9A5_CALDB</name>
<dbReference type="CDD" id="cd00130">
    <property type="entry name" value="PAS"/>
    <property type="match status" value="1"/>
</dbReference>
<comment type="caution">
    <text evidence="2">The sequence shown here is derived from an EMBL/GenBank/DDBJ whole genome shotgun (WGS) entry which is preliminary data.</text>
</comment>
<feature type="compositionally biased region" description="Polar residues" evidence="1">
    <location>
        <begin position="258"/>
        <end position="283"/>
    </location>
</feature>
<dbReference type="AlphaFoldDB" id="A0AAV2T9A5"/>
<protein>
    <submittedName>
        <fullName evidence="2">Uncharacterized protein</fullName>
    </submittedName>
</protein>
<reference evidence="2" key="1">
    <citation type="submission" date="2024-06" db="EMBL/GenBank/DDBJ databases">
        <authorList>
            <person name="Liu X."/>
            <person name="Lenzi L."/>
            <person name="Haldenby T S."/>
            <person name="Uol C."/>
        </authorList>
    </citation>
    <scope>NUCLEOTIDE SEQUENCE</scope>
</reference>
<feature type="compositionally biased region" description="Basic residues" evidence="1">
    <location>
        <begin position="284"/>
        <end position="294"/>
    </location>
</feature>
<dbReference type="InterPro" id="IPR000014">
    <property type="entry name" value="PAS"/>
</dbReference>
<organism evidence="2 3">
    <name type="scientific">Calicophoron daubneyi</name>
    <name type="common">Rumen fluke</name>
    <name type="synonym">Paramphistomum daubneyi</name>
    <dbReference type="NCBI Taxonomy" id="300641"/>
    <lineage>
        <taxon>Eukaryota</taxon>
        <taxon>Metazoa</taxon>
        <taxon>Spiralia</taxon>
        <taxon>Lophotrochozoa</taxon>
        <taxon>Platyhelminthes</taxon>
        <taxon>Trematoda</taxon>
        <taxon>Digenea</taxon>
        <taxon>Plagiorchiida</taxon>
        <taxon>Pronocephalata</taxon>
        <taxon>Paramphistomoidea</taxon>
        <taxon>Paramphistomidae</taxon>
        <taxon>Calicophoron</taxon>
    </lineage>
</organism>
<feature type="region of interest" description="Disordered" evidence="1">
    <location>
        <begin position="258"/>
        <end position="316"/>
    </location>
</feature>
<evidence type="ECO:0000256" key="1">
    <source>
        <dbReference type="SAM" id="MobiDB-lite"/>
    </source>
</evidence>
<evidence type="ECO:0000313" key="3">
    <source>
        <dbReference type="Proteomes" id="UP001497525"/>
    </source>
</evidence>